<dbReference type="Proteomes" id="UP000006701">
    <property type="component" value="Unassembled WGS sequence"/>
</dbReference>
<organism evidence="2 3">
    <name type="scientific">Aspergillus clavatus (strain ATCC 1007 / CBS 513.65 / DSM 816 / NCTC 3887 / NRRL 1 / QM 1276 / 107)</name>
    <dbReference type="NCBI Taxonomy" id="344612"/>
    <lineage>
        <taxon>Eukaryota</taxon>
        <taxon>Fungi</taxon>
        <taxon>Dikarya</taxon>
        <taxon>Ascomycota</taxon>
        <taxon>Pezizomycotina</taxon>
        <taxon>Eurotiomycetes</taxon>
        <taxon>Eurotiomycetidae</taxon>
        <taxon>Eurotiales</taxon>
        <taxon>Aspergillaceae</taxon>
        <taxon>Aspergillus</taxon>
        <taxon>Aspergillus subgen. Fumigati</taxon>
    </lineage>
</organism>
<gene>
    <name evidence="2" type="ORF">ACLA_055860</name>
</gene>
<name>A1C9L4_ASPCL</name>
<feature type="domain" description="HNH nuclease" evidence="1">
    <location>
        <begin position="22"/>
        <end position="95"/>
    </location>
</feature>
<evidence type="ECO:0000259" key="1">
    <source>
        <dbReference type="Pfam" id="PF13391"/>
    </source>
</evidence>
<dbReference type="OMA" id="MIWRAND"/>
<evidence type="ECO:0000313" key="3">
    <source>
        <dbReference type="Proteomes" id="UP000006701"/>
    </source>
</evidence>
<keyword evidence="3" id="KW-1185">Reference proteome</keyword>
<dbReference type="AlphaFoldDB" id="A1C9L4"/>
<sequence>MASTGCISKFPEHVQERDGRRVITGEIDIDADVGWWVGYEAAYIAPLSLDEICMGRGFSNMVTYNGPPDINSPQNGILPLSNIHQLWDNHSTAVNPNAGYKVMSFQPHAWQYHGYLLDPVCRQPDDARRVIDGLLRWHFEQAVLYNMRGVGEAAFEF</sequence>
<dbReference type="InterPro" id="IPR003615">
    <property type="entry name" value="HNH_nuc"/>
</dbReference>
<dbReference type="EMBL" id="DS027048">
    <property type="protein sequence ID" value="EAW13538.1"/>
    <property type="molecule type" value="Genomic_DNA"/>
</dbReference>
<dbReference type="KEGG" id="act:ACLA_055860"/>
<dbReference type="OrthoDB" id="2142759at2759"/>
<reference evidence="2 3" key="1">
    <citation type="journal article" date="2008" name="PLoS Genet.">
        <title>Genomic islands in the pathogenic filamentous fungus Aspergillus fumigatus.</title>
        <authorList>
            <person name="Fedorova N.D."/>
            <person name="Khaldi N."/>
            <person name="Joardar V.S."/>
            <person name="Maiti R."/>
            <person name="Amedeo P."/>
            <person name="Anderson M.J."/>
            <person name="Crabtree J."/>
            <person name="Silva J.C."/>
            <person name="Badger J.H."/>
            <person name="Albarraq A."/>
            <person name="Angiuoli S."/>
            <person name="Bussey H."/>
            <person name="Bowyer P."/>
            <person name="Cotty P.J."/>
            <person name="Dyer P.S."/>
            <person name="Egan A."/>
            <person name="Galens K."/>
            <person name="Fraser-Liggett C.M."/>
            <person name="Haas B.J."/>
            <person name="Inman J.M."/>
            <person name="Kent R."/>
            <person name="Lemieux S."/>
            <person name="Malavazi I."/>
            <person name="Orvis J."/>
            <person name="Roemer T."/>
            <person name="Ronning C.M."/>
            <person name="Sundaram J.P."/>
            <person name="Sutton G."/>
            <person name="Turner G."/>
            <person name="Venter J.C."/>
            <person name="White O.R."/>
            <person name="Whitty B.R."/>
            <person name="Youngman P."/>
            <person name="Wolfe K.H."/>
            <person name="Goldman G.H."/>
            <person name="Wortman J.R."/>
            <person name="Jiang B."/>
            <person name="Denning D.W."/>
            <person name="Nierman W.C."/>
        </authorList>
    </citation>
    <scope>NUCLEOTIDE SEQUENCE [LARGE SCALE GENOMIC DNA]</scope>
    <source>
        <strain evidence="3">ATCC 1007 / CBS 513.65 / DSM 816 / NCTC 3887 / NRRL 1</strain>
    </source>
</reference>
<dbReference type="Pfam" id="PF13391">
    <property type="entry name" value="HNH_2"/>
    <property type="match status" value="1"/>
</dbReference>
<evidence type="ECO:0000313" key="2">
    <source>
        <dbReference type="EMBL" id="EAW13538.1"/>
    </source>
</evidence>
<dbReference type="eggNOG" id="ENOG502SKV9">
    <property type="taxonomic scope" value="Eukaryota"/>
</dbReference>
<dbReference type="STRING" id="344612.A1C9L4"/>
<dbReference type="VEuPathDB" id="FungiDB:ACLA_055860"/>
<accession>A1C9L4</accession>
<protein>
    <recommendedName>
        <fullName evidence="1">HNH nuclease domain-containing protein</fullName>
    </recommendedName>
</protein>
<dbReference type="HOGENOM" id="CLU_055165_2_1_1"/>
<dbReference type="RefSeq" id="XP_001274964.1">
    <property type="nucleotide sequence ID" value="XM_001274963.1"/>
</dbReference>
<dbReference type="GeneID" id="4707101"/>
<proteinExistence type="predicted"/>